<evidence type="ECO:0000256" key="7">
    <source>
        <dbReference type="HAMAP-Rule" id="MF_01416"/>
    </source>
</evidence>
<dbReference type="Pfam" id="PF00213">
    <property type="entry name" value="OSCP"/>
    <property type="match status" value="1"/>
</dbReference>
<dbReference type="NCBIfam" id="TIGR01145">
    <property type="entry name" value="ATP_synt_delta"/>
    <property type="match status" value="1"/>
</dbReference>
<sequence length="187" mass="21523">MQNNLLASVYAKSLVGIAQEQNKLDEVYRDVLYMIDVAKQSREFRNLVSSPVIAADKKWSIIHAVVQGKISELTSRFIQLLIKKDREKNLLQILEAFVGQYNEVMGIHEVKLTTAKELTPEARETFMNKLKEETSFEKIQLQTVVNPDIIGGFILEYHGNLVDASIQRDLKDISKQFKTNLYEHNIR</sequence>
<keyword evidence="9" id="KW-1185">Reference proteome</keyword>
<dbReference type="InterPro" id="IPR026015">
    <property type="entry name" value="ATP_synth_OSCP/delta_N_sf"/>
</dbReference>
<dbReference type="PRINTS" id="PR00125">
    <property type="entry name" value="ATPASEDELTA"/>
</dbReference>
<dbReference type="GO" id="GO:0046933">
    <property type="term" value="F:proton-transporting ATP synthase activity, rotational mechanism"/>
    <property type="evidence" value="ECO:0007669"/>
    <property type="project" value="UniProtKB-UniRule"/>
</dbReference>
<comment type="caution">
    <text evidence="8">The sequence shown here is derived from an EMBL/GenBank/DDBJ whole genome shotgun (WGS) entry which is preliminary data.</text>
</comment>
<evidence type="ECO:0000313" key="8">
    <source>
        <dbReference type="EMBL" id="MCU7693297.1"/>
    </source>
</evidence>
<protein>
    <recommendedName>
        <fullName evidence="7">ATP synthase subunit delta</fullName>
    </recommendedName>
    <alternativeName>
        <fullName evidence="7">ATP synthase F(1) sector subunit delta</fullName>
    </alternativeName>
    <alternativeName>
        <fullName evidence="7">F-type ATPase subunit delta</fullName>
        <shortName evidence="7">F-ATPase subunit delta</shortName>
    </alternativeName>
</protein>
<evidence type="ECO:0000256" key="1">
    <source>
        <dbReference type="ARBA" id="ARBA00004370"/>
    </source>
</evidence>
<keyword evidence="3 7" id="KW-0375">Hydrogen ion transport</keyword>
<evidence type="ECO:0000313" key="9">
    <source>
        <dbReference type="Proteomes" id="UP001209317"/>
    </source>
</evidence>
<proteinExistence type="inferred from homology"/>
<dbReference type="GO" id="GO:0005886">
    <property type="term" value="C:plasma membrane"/>
    <property type="evidence" value="ECO:0007669"/>
    <property type="project" value="UniProtKB-SubCell"/>
</dbReference>
<dbReference type="GO" id="GO:0045259">
    <property type="term" value="C:proton-transporting ATP synthase complex"/>
    <property type="evidence" value="ECO:0007669"/>
    <property type="project" value="UniProtKB-KW"/>
</dbReference>
<keyword evidence="2 7" id="KW-0813">Transport</keyword>
<dbReference type="Gene3D" id="1.10.520.20">
    <property type="entry name" value="N-terminal domain of the delta subunit of the F1F0-ATP synthase"/>
    <property type="match status" value="1"/>
</dbReference>
<dbReference type="HAMAP" id="MF_01416">
    <property type="entry name" value="ATP_synth_delta_bact"/>
    <property type="match status" value="1"/>
</dbReference>
<comment type="function">
    <text evidence="7">This protein is part of the stalk that links CF(0) to CF(1). It either transmits conformational changes from CF(0) to CF(1) or is implicated in proton conduction.</text>
</comment>
<dbReference type="EMBL" id="JAOTPL010000002">
    <property type="protein sequence ID" value="MCU7693297.1"/>
    <property type="molecule type" value="Genomic_DNA"/>
</dbReference>
<keyword evidence="4 7" id="KW-0406">Ion transport</keyword>
<dbReference type="PANTHER" id="PTHR11910">
    <property type="entry name" value="ATP SYNTHASE DELTA CHAIN"/>
    <property type="match status" value="1"/>
</dbReference>
<keyword evidence="7" id="KW-1003">Cell membrane</keyword>
<comment type="similarity">
    <text evidence="7">Belongs to the ATPase delta chain family.</text>
</comment>
<name>A0AAE3LJ44_9BACT</name>
<accession>A0AAE3LJ44</accession>
<dbReference type="SUPFAM" id="SSF47928">
    <property type="entry name" value="N-terminal domain of the delta subunit of the F1F0-ATP synthase"/>
    <property type="match status" value="1"/>
</dbReference>
<evidence type="ECO:0000256" key="5">
    <source>
        <dbReference type="ARBA" id="ARBA00023136"/>
    </source>
</evidence>
<evidence type="ECO:0000256" key="2">
    <source>
        <dbReference type="ARBA" id="ARBA00022448"/>
    </source>
</evidence>
<keyword evidence="6 7" id="KW-0066">ATP synthesis</keyword>
<keyword evidence="5 7" id="KW-0472">Membrane</keyword>
<dbReference type="Proteomes" id="UP001209317">
    <property type="component" value="Unassembled WGS sequence"/>
</dbReference>
<dbReference type="RefSeq" id="WP_263036783.1">
    <property type="nucleotide sequence ID" value="NZ_JAOTPL010000002.1"/>
</dbReference>
<comment type="subcellular location">
    <subcellularLocation>
        <location evidence="7">Cell membrane</location>
        <topology evidence="7">Peripheral membrane protein</topology>
    </subcellularLocation>
    <subcellularLocation>
        <location evidence="1">Membrane</location>
    </subcellularLocation>
</comment>
<comment type="function">
    <text evidence="7">F(1)F(0) ATP synthase produces ATP from ADP in the presence of a proton or sodium gradient. F-type ATPases consist of two structural domains, F(1) containing the extramembraneous catalytic core and F(0) containing the membrane proton channel, linked together by a central stalk and a peripheral stalk. During catalysis, ATP synthesis in the catalytic domain of F(1) is coupled via a rotary mechanism of the central stalk subunits to proton translocation.</text>
</comment>
<evidence type="ECO:0000256" key="4">
    <source>
        <dbReference type="ARBA" id="ARBA00023065"/>
    </source>
</evidence>
<dbReference type="AlphaFoldDB" id="A0AAE3LJ44"/>
<evidence type="ECO:0000256" key="6">
    <source>
        <dbReference type="ARBA" id="ARBA00023310"/>
    </source>
</evidence>
<gene>
    <name evidence="7 8" type="primary">atpH</name>
    <name evidence="8" type="ORF">OD355_02060</name>
</gene>
<organism evidence="8 9">
    <name type="scientific">Haoranjiania flava</name>
    <dbReference type="NCBI Taxonomy" id="1856322"/>
    <lineage>
        <taxon>Bacteria</taxon>
        <taxon>Pseudomonadati</taxon>
        <taxon>Bacteroidota</taxon>
        <taxon>Chitinophagia</taxon>
        <taxon>Chitinophagales</taxon>
        <taxon>Chitinophagaceae</taxon>
        <taxon>Haoranjiania</taxon>
    </lineage>
</organism>
<evidence type="ECO:0000256" key="3">
    <source>
        <dbReference type="ARBA" id="ARBA00022781"/>
    </source>
</evidence>
<keyword evidence="7" id="KW-0139">CF(1)</keyword>
<reference evidence="8" key="1">
    <citation type="submission" date="2022-10" db="EMBL/GenBank/DDBJ databases">
        <authorList>
            <person name="Kim H.S."/>
            <person name="Kim J.-S."/>
            <person name="Suh M.K."/>
            <person name="Eom M.K."/>
            <person name="Lee J.-S."/>
        </authorList>
    </citation>
    <scope>NUCLEOTIDE SEQUENCE</scope>
    <source>
        <strain evidence="8">LIP-5</strain>
    </source>
</reference>
<dbReference type="InterPro" id="IPR000711">
    <property type="entry name" value="ATPase_OSCP/dsu"/>
</dbReference>